<dbReference type="Proteomes" id="UP001249851">
    <property type="component" value="Unassembled WGS sequence"/>
</dbReference>
<comment type="caution">
    <text evidence="2">The sequence shown here is derived from an EMBL/GenBank/DDBJ whole genome shotgun (WGS) entry which is preliminary data.</text>
</comment>
<feature type="non-terminal residue" evidence="2">
    <location>
        <position position="1"/>
    </location>
</feature>
<reference evidence="2" key="1">
    <citation type="journal article" date="2023" name="G3 (Bethesda)">
        <title>Whole genome assembly and annotation of the endangered Caribbean coral Acropora cervicornis.</title>
        <authorList>
            <person name="Selwyn J.D."/>
            <person name="Vollmer S.V."/>
        </authorList>
    </citation>
    <scope>NUCLEOTIDE SEQUENCE</scope>
    <source>
        <strain evidence="2">K2</strain>
    </source>
</reference>
<name>A0AAD9V2X8_ACRCE</name>
<sequence length="201" mass="22383">MASTALASSEASMTETAVTWEQCSNKWKKLEERCKKIQEHNVKTGNDRKDMEFYEELSDFFGSDPKIIPCSSVSSMAANPCKGDETSSDKEDAARSEAPKKKRKRKSKSSFIFHCFLVHAARNELLTGKSSSEEELFLTQSTFTVKSDEYDGLGVPTREGNGKCLEDNAGISEGSGRFCAPISSDKCRRFEDSWVSDASRR</sequence>
<feature type="compositionally biased region" description="Basic and acidic residues" evidence="1">
    <location>
        <begin position="82"/>
        <end position="99"/>
    </location>
</feature>
<gene>
    <name evidence="2" type="ORF">P5673_017934</name>
</gene>
<dbReference type="AlphaFoldDB" id="A0AAD9V2X8"/>
<feature type="region of interest" description="Disordered" evidence="1">
    <location>
        <begin position="76"/>
        <end position="108"/>
    </location>
</feature>
<evidence type="ECO:0008006" key="4">
    <source>
        <dbReference type="Google" id="ProtNLM"/>
    </source>
</evidence>
<protein>
    <recommendedName>
        <fullName evidence="4">MADF domain-containing protein</fullName>
    </recommendedName>
</protein>
<evidence type="ECO:0000313" key="3">
    <source>
        <dbReference type="Proteomes" id="UP001249851"/>
    </source>
</evidence>
<reference evidence="2" key="2">
    <citation type="journal article" date="2023" name="Science">
        <title>Genomic signatures of disease resistance in endangered staghorn corals.</title>
        <authorList>
            <person name="Vollmer S.V."/>
            <person name="Selwyn J.D."/>
            <person name="Despard B.A."/>
            <person name="Roesel C.L."/>
        </authorList>
    </citation>
    <scope>NUCLEOTIDE SEQUENCE</scope>
    <source>
        <strain evidence="2">K2</strain>
    </source>
</reference>
<keyword evidence="3" id="KW-1185">Reference proteome</keyword>
<evidence type="ECO:0000256" key="1">
    <source>
        <dbReference type="SAM" id="MobiDB-lite"/>
    </source>
</evidence>
<evidence type="ECO:0000313" key="2">
    <source>
        <dbReference type="EMBL" id="KAK2559324.1"/>
    </source>
</evidence>
<dbReference type="EMBL" id="JARQWQ010000040">
    <property type="protein sequence ID" value="KAK2559324.1"/>
    <property type="molecule type" value="Genomic_DNA"/>
</dbReference>
<proteinExistence type="predicted"/>
<organism evidence="2 3">
    <name type="scientific">Acropora cervicornis</name>
    <name type="common">Staghorn coral</name>
    <dbReference type="NCBI Taxonomy" id="6130"/>
    <lineage>
        <taxon>Eukaryota</taxon>
        <taxon>Metazoa</taxon>
        <taxon>Cnidaria</taxon>
        <taxon>Anthozoa</taxon>
        <taxon>Hexacorallia</taxon>
        <taxon>Scleractinia</taxon>
        <taxon>Astrocoeniina</taxon>
        <taxon>Acroporidae</taxon>
        <taxon>Acropora</taxon>
    </lineage>
</organism>
<accession>A0AAD9V2X8</accession>